<protein>
    <submittedName>
        <fullName evidence="2">Uncharacterized protein</fullName>
    </submittedName>
</protein>
<keyword evidence="3" id="KW-1185">Reference proteome</keyword>
<dbReference type="EMBL" id="JBIRYO010000001">
    <property type="protein sequence ID" value="MFI2471900.1"/>
    <property type="molecule type" value="Genomic_DNA"/>
</dbReference>
<keyword evidence="1" id="KW-0732">Signal</keyword>
<reference evidence="2 3" key="1">
    <citation type="submission" date="2024-10" db="EMBL/GenBank/DDBJ databases">
        <title>The Natural Products Discovery Center: Release of the First 8490 Sequenced Strains for Exploring Actinobacteria Biosynthetic Diversity.</title>
        <authorList>
            <person name="Kalkreuter E."/>
            <person name="Kautsar S.A."/>
            <person name="Yang D."/>
            <person name="Bader C.D."/>
            <person name="Teijaro C.N."/>
            <person name="Fluegel L."/>
            <person name="Davis C.M."/>
            <person name="Simpson J.R."/>
            <person name="Lauterbach L."/>
            <person name="Steele A.D."/>
            <person name="Gui C."/>
            <person name="Meng S."/>
            <person name="Li G."/>
            <person name="Viehrig K."/>
            <person name="Ye F."/>
            <person name="Su P."/>
            <person name="Kiefer A.F."/>
            <person name="Nichols A."/>
            <person name="Cepeda A.J."/>
            <person name="Yan W."/>
            <person name="Fan B."/>
            <person name="Jiang Y."/>
            <person name="Adhikari A."/>
            <person name="Zheng C.-J."/>
            <person name="Schuster L."/>
            <person name="Cowan T.M."/>
            <person name="Smanski M.J."/>
            <person name="Chevrette M.G."/>
            <person name="De Carvalho L.P.S."/>
            <person name="Shen B."/>
        </authorList>
    </citation>
    <scope>NUCLEOTIDE SEQUENCE [LARGE SCALE GENOMIC DNA]</scope>
    <source>
        <strain evidence="2 3">NPDC019275</strain>
    </source>
</reference>
<evidence type="ECO:0000313" key="2">
    <source>
        <dbReference type="EMBL" id="MFI2471900.1"/>
    </source>
</evidence>
<organism evidence="2 3">
    <name type="scientific">Nocardia xishanensis</name>
    <dbReference type="NCBI Taxonomy" id="238964"/>
    <lineage>
        <taxon>Bacteria</taxon>
        <taxon>Bacillati</taxon>
        <taxon>Actinomycetota</taxon>
        <taxon>Actinomycetes</taxon>
        <taxon>Mycobacteriales</taxon>
        <taxon>Nocardiaceae</taxon>
        <taxon>Nocardia</taxon>
    </lineage>
</organism>
<name>A0ABW7WT74_9NOCA</name>
<proteinExistence type="predicted"/>
<feature type="signal peptide" evidence="1">
    <location>
        <begin position="1"/>
        <end position="37"/>
    </location>
</feature>
<dbReference type="RefSeq" id="WP_364819722.1">
    <property type="nucleotide sequence ID" value="NZ_JBFAYM010000003.1"/>
</dbReference>
<dbReference type="Proteomes" id="UP001611415">
    <property type="component" value="Unassembled WGS sequence"/>
</dbReference>
<evidence type="ECO:0000313" key="3">
    <source>
        <dbReference type="Proteomes" id="UP001611415"/>
    </source>
</evidence>
<accession>A0ABW7WT74</accession>
<feature type="chain" id="PRO_5046048766" evidence="1">
    <location>
        <begin position="38"/>
        <end position="123"/>
    </location>
</feature>
<comment type="caution">
    <text evidence="2">The sequence shown here is derived from an EMBL/GenBank/DDBJ whole genome shotgun (WGS) entry which is preliminary data.</text>
</comment>
<sequence>MATTADNRTNTRFRALLTAGLAITAITLGTATAPASAQPAFTIKGARDRTITARATGLDHPSVCTLKDISTGRSASRPVRADGTVELVLTQVRRGPHAVTLRCALHDGNTLVLADHWAAPVTG</sequence>
<gene>
    <name evidence="2" type="ORF">ACH49W_00845</name>
</gene>
<evidence type="ECO:0000256" key="1">
    <source>
        <dbReference type="SAM" id="SignalP"/>
    </source>
</evidence>